<sequence length="440" mass="48225">MLRNRALISALFAAGVLTAGAQSSDSSPSTNSPYTRYGLGDLSDMVFTNNAAMGGVGYALRTSEHINPMNPASYTSVDSLSFMFDVGMTLKSSNYQEAGVKSNAKNSSFDYIAAQFRLHPRLAIAVGYIPYSTVGYSFSRSAEIENSGGVTNTNTFFGEGGTQQILGGLGFKILDNLSIGANISYLYGTFDYQSAAIPSNGGDRTVVYNTLSVKSYKADFGLQYTHQINKNNSLTLGLAYSMGHQLNCTDTYGTQVIGRSEETTSSGTTDSYVVLQSSESYARDGYGIPHVFGGGLAWNYSKKLTVEADYTLQKWSSVKYNNRTGMYKDRSKVAFGAEYLPNEIGRSYLARMKYRVGAYYSTPYVKVPYQGNMIDGATEFGVSAGFGLPLQLYQRNSILSITGQYVRVKPSVTGMLSENRFVIKLGLTFNERWFMKWRVN</sequence>
<proteinExistence type="predicted"/>
<evidence type="ECO:0000256" key="1">
    <source>
        <dbReference type="SAM" id="SignalP"/>
    </source>
</evidence>
<dbReference type="EMBL" id="JACSPQ010000001">
    <property type="protein sequence ID" value="MBD8000673.1"/>
    <property type="molecule type" value="Genomic_DNA"/>
</dbReference>
<comment type="caution">
    <text evidence="2">The sequence shown here is derived from an EMBL/GenBank/DDBJ whole genome shotgun (WGS) entry which is preliminary data.</text>
</comment>
<protein>
    <recommendedName>
        <fullName evidence="4">Outer membrane protein</fullName>
    </recommendedName>
</protein>
<evidence type="ECO:0000313" key="2">
    <source>
        <dbReference type="EMBL" id="MBD8000673.1"/>
    </source>
</evidence>
<dbReference type="Gene3D" id="2.40.160.60">
    <property type="entry name" value="Outer membrane protein transport protein (OMPP1/FadL/TodX)"/>
    <property type="match status" value="1"/>
</dbReference>
<gene>
    <name evidence="2" type="ORF">H9626_00305</name>
</gene>
<dbReference type="Proteomes" id="UP000616346">
    <property type="component" value="Unassembled WGS sequence"/>
</dbReference>
<dbReference type="SUPFAM" id="SSF56935">
    <property type="entry name" value="Porins"/>
    <property type="match status" value="1"/>
</dbReference>
<organism evidence="2 3">
    <name type="scientific">Phocaeicola faecium</name>
    <dbReference type="NCBI Taxonomy" id="2762213"/>
    <lineage>
        <taxon>Bacteria</taxon>
        <taxon>Pseudomonadati</taxon>
        <taxon>Bacteroidota</taxon>
        <taxon>Bacteroidia</taxon>
        <taxon>Bacteroidales</taxon>
        <taxon>Bacteroidaceae</taxon>
        <taxon>Phocaeicola</taxon>
    </lineage>
</organism>
<evidence type="ECO:0008006" key="4">
    <source>
        <dbReference type="Google" id="ProtNLM"/>
    </source>
</evidence>
<reference evidence="2 3" key="1">
    <citation type="submission" date="2020-08" db="EMBL/GenBank/DDBJ databases">
        <title>A Genomic Blueprint of the Chicken Gut Microbiome.</title>
        <authorList>
            <person name="Gilroy R."/>
            <person name="Ravi A."/>
            <person name="Getino M."/>
            <person name="Pursley I."/>
            <person name="Horton D.L."/>
            <person name="Alikhan N.-F."/>
            <person name="Baker D."/>
            <person name="Gharbi K."/>
            <person name="Hall N."/>
            <person name="Watson M."/>
            <person name="Adriaenssens E.M."/>
            <person name="Foster-Nyarko E."/>
            <person name="Jarju S."/>
            <person name="Secka A."/>
            <person name="Antonio M."/>
            <person name="Oren A."/>
            <person name="Chaudhuri R."/>
            <person name="La Ragione R.M."/>
            <person name="Hildebrand F."/>
            <person name="Pallen M.J."/>
        </authorList>
    </citation>
    <scope>NUCLEOTIDE SEQUENCE [LARGE SCALE GENOMIC DNA]</scope>
    <source>
        <strain evidence="2 3">Sa1YUN3</strain>
    </source>
</reference>
<feature type="chain" id="PRO_5045049289" description="Outer membrane protein" evidence="1">
    <location>
        <begin position="22"/>
        <end position="440"/>
    </location>
</feature>
<keyword evidence="1" id="KW-0732">Signal</keyword>
<feature type="signal peptide" evidence="1">
    <location>
        <begin position="1"/>
        <end position="21"/>
    </location>
</feature>
<dbReference type="RefSeq" id="WP_191709204.1">
    <property type="nucleotide sequence ID" value="NZ_JACSPQ010000001.1"/>
</dbReference>
<accession>A0ABR8V7C2</accession>
<keyword evidence="3" id="KW-1185">Reference proteome</keyword>
<evidence type="ECO:0000313" key="3">
    <source>
        <dbReference type="Proteomes" id="UP000616346"/>
    </source>
</evidence>
<name>A0ABR8V7C2_9BACT</name>